<dbReference type="RefSeq" id="WP_129720049.1">
    <property type="nucleotide sequence ID" value="NZ_LR214951.1"/>
</dbReference>
<dbReference type="EMBL" id="LR214951">
    <property type="protein sequence ID" value="VEU59676.1"/>
    <property type="molecule type" value="Genomic_DNA"/>
</dbReference>
<dbReference type="GO" id="GO:0016740">
    <property type="term" value="F:transferase activity"/>
    <property type="evidence" value="ECO:0007669"/>
    <property type="project" value="UniProtKB-KW"/>
</dbReference>
<organism evidence="1 2">
    <name type="scientific">Mesomycoplasma neurolyticum</name>
    <dbReference type="NCBI Taxonomy" id="2120"/>
    <lineage>
        <taxon>Bacteria</taxon>
        <taxon>Bacillati</taxon>
        <taxon>Mycoplasmatota</taxon>
        <taxon>Mycoplasmoidales</taxon>
        <taxon>Metamycoplasmataceae</taxon>
        <taxon>Mesomycoplasma</taxon>
    </lineage>
</organism>
<sequence length="107" mass="12525">MKNNDKNILLTDEKINDLAHKIMLNPSKEAIELLKKDFIELNKMMNLIEKIDVSNIEPLSRIENYEELQLRDDIAENQQKNKNIILENATEKTSDFITLTKVIKNDK</sequence>
<dbReference type="AlphaFoldDB" id="A0A449A611"/>
<gene>
    <name evidence="1" type="primary">gatC</name>
    <name evidence="1" type="ORF">NCTC10166_00655</name>
</gene>
<name>A0A449A611_9BACT</name>
<accession>A0A449A611</accession>
<keyword evidence="1" id="KW-0808">Transferase</keyword>
<dbReference type="SUPFAM" id="SSF141000">
    <property type="entry name" value="Glu-tRNAGln amidotransferase C subunit"/>
    <property type="match status" value="1"/>
</dbReference>
<evidence type="ECO:0000313" key="2">
    <source>
        <dbReference type="Proteomes" id="UP000289440"/>
    </source>
</evidence>
<dbReference type="InterPro" id="IPR036113">
    <property type="entry name" value="Asp/Glu-ADT_sf_sub_c"/>
</dbReference>
<protein>
    <submittedName>
        <fullName evidence="1">Glutamyl-tRNA amidotransferase subunit C</fullName>
    </submittedName>
</protein>
<proteinExistence type="predicted"/>
<dbReference type="Pfam" id="PF02686">
    <property type="entry name" value="GatC"/>
    <property type="match status" value="1"/>
</dbReference>
<dbReference type="Proteomes" id="UP000289440">
    <property type="component" value="Chromosome"/>
</dbReference>
<dbReference type="InterPro" id="IPR003837">
    <property type="entry name" value="GatC"/>
</dbReference>
<dbReference type="OrthoDB" id="9856224at2"/>
<keyword evidence="2" id="KW-1185">Reference proteome</keyword>
<evidence type="ECO:0000313" key="1">
    <source>
        <dbReference type="EMBL" id="VEU59676.1"/>
    </source>
</evidence>
<dbReference type="KEGG" id="mnu:NCTC10166_00655"/>
<reference evidence="1 2" key="1">
    <citation type="submission" date="2019-01" db="EMBL/GenBank/DDBJ databases">
        <authorList>
            <consortium name="Pathogen Informatics"/>
        </authorList>
    </citation>
    <scope>NUCLEOTIDE SEQUENCE [LARGE SCALE GENOMIC DNA]</scope>
    <source>
        <strain evidence="1 2">NCTC10166</strain>
    </source>
</reference>
<dbReference type="GO" id="GO:0006450">
    <property type="term" value="P:regulation of translational fidelity"/>
    <property type="evidence" value="ECO:0007669"/>
    <property type="project" value="InterPro"/>
</dbReference>